<dbReference type="AlphaFoldDB" id="A0A7L9RTS3"/>
<evidence type="ECO:0000256" key="1">
    <source>
        <dbReference type="ARBA" id="ARBA00004418"/>
    </source>
</evidence>
<dbReference type="Pfam" id="PF13416">
    <property type="entry name" value="SBP_bac_8"/>
    <property type="match status" value="1"/>
</dbReference>
<dbReference type="PANTHER" id="PTHR30222:SF17">
    <property type="entry name" value="SPERMIDINE_PUTRESCINE-BINDING PERIPLASMIC PROTEIN"/>
    <property type="match status" value="1"/>
</dbReference>
<dbReference type="SUPFAM" id="SSF53850">
    <property type="entry name" value="Periplasmic binding protein-like II"/>
    <property type="match status" value="1"/>
</dbReference>
<reference evidence="7 8" key="1">
    <citation type="submission" date="2020-06" db="EMBL/GenBank/DDBJ databases">
        <title>The endosymbiont of the kinetoplastid Bodo saltans is a Paracaedibacter-like alpha-proteobacterium possessing a putative toxin-antitoxin system.</title>
        <authorList>
            <person name="Midha S."/>
            <person name="Rigden D.J."/>
            <person name="Siozios S."/>
            <person name="Hurst G.D.D."/>
            <person name="Jackson A.P."/>
        </authorList>
    </citation>
    <scope>NUCLEOTIDE SEQUENCE [LARGE SCALE GENOMIC DNA]</scope>
    <source>
        <strain evidence="7">Lake Konstanz</strain>
    </source>
</reference>
<comment type="subcellular location">
    <subcellularLocation>
        <location evidence="1 5">Periplasm</location>
    </subcellularLocation>
</comment>
<keyword evidence="6" id="KW-0472">Membrane</keyword>
<name>A0A7L9RTS3_9PROT</name>
<comment type="similarity">
    <text evidence="5">Belongs to the bacterial solute-binding protein PotD/PotF family.</text>
</comment>
<dbReference type="PIRSF" id="PIRSF019574">
    <property type="entry name" value="Periplasmic_polyamine_BP"/>
    <property type="match status" value="1"/>
</dbReference>
<evidence type="ECO:0000313" key="7">
    <source>
        <dbReference type="EMBL" id="QOL20007.1"/>
    </source>
</evidence>
<dbReference type="Gene3D" id="3.40.190.10">
    <property type="entry name" value="Periplasmic binding protein-like II"/>
    <property type="match status" value="2"/>
</dbReference>
<keyword evidence="4 5" id="KW-0574">Periplasm</keyword>
<dbReference type="PRINTS" id="PR00909">
    <property type="entry name" value="SPERMDNBNDNG"/>
</dbReference>
<evidence type="ECO:0000256" key="2">
    <source>
        <dbReference type="ARBA" id="ARBA00022448"/>
    </source>
</evidence>
<organism evidence="7 8">
    <name type="scientific">Candidatus Bodocaedibacter vickermanii</name>
    <dbReference type="NCBI Taxonomy" id="2741701"/>
    <lineage>
        <taxon>Bacteria</taxon>
        <taxon>Pseudomonadati</taxon>
        <taxon>Pseudomonadota</taxon>
        <taxon>Alphaproteobacteria</taxon>
        <taxon>Holosporales</taxon>
        <taxon>Candidatus Paracaedibacteraceae</taxon>
        <taxon>Candidatus Bodocaedibacter</taxon>
    </lineage>
</organism>
<dbReference type="EMBL" id="CP054719">
    <property type="protein sequence ID" value="QOL20007.1"/>
    <property type="molecule type" value="Genomic_DNA"/>
</dbReference>
<accession>A0A7L9RTS3</accession>
<gene>
    <name evidence="7" type="primary">spuE</name>
    <name evidence="7" type="ORF">CPBP_00784</name>
</gene>
<dbReference type="InterPro" id="IPR006059">
    <property type="entry name" value="SBP"/>
</dbReference>
<dbReference type="GO" id="GO:0015846">
    <property type="term" value="P:polyamine transport"/>
    <property type="evidence" value="ECO:0007669"/>
    <property type="project" value="InterPro"/>
</dbReference>
<keyword evidence="6" id="KW-1133">Transmembrane helix</keyword>
<dbReference type="GO" id="GO:0042597">
    <property type="term" value="C:periplasmic space"/>
    <property type="evidence" value="ECO:0007669"/>
    <property type="project" value="UniProtKB-SubCell"/>
</dbReference>
<evidence type="ECO:0000256" key="3">
    <source>
        <dbReference type="ARBA" id="ARBA00022729"/>
    </source>
</evidence>
<protein>
    <recommendedName>
        <fullName evidence="5">Putrescine-binding periplasmic protein</fullName>
    </recommendedName>
</protein>
<feature type="transmembrane region" description="Helical" evidence="6">
    <location>
        <begin position="6"/>
        <end position="27"/>
    </location>
</feature>
<dbReference type="InterPro" id="IPR001188">
    <property type="entry name" value="Sperm_putr-bd"/>
</dbReference>
<comment type="function">
    <text evidence="5">Required for the activity of the bacterial periplasmic transport system of putrescine.</text>
</comment>
<proteinExistence type="inferred from homology"/>
<dbReference type="Proteomes" id="UP000594001">
    <property type="component" value="Chromosome"/>
</dbReference>
<evidence type="ECO:0000313" key="8">
    <source>
        <dbReference type="Proteomes" id="UP000594001"/>
    </source>
</evidence>
<keyword evidence="8" id="KW-1185">Reference proteome</keyword>
<evidence type="ECO:0000256" key="4">
    <source>
        <dbReference type="ARBA" id="ARBA00022764"/>
    </source>
</evidence>
<dbReference type="KEGG" id="pbal:CPBP_00784"/>
<keyword evidence="2 5" id="KW-0813">Transport</keyword>
<dbReference type="GO" id="GO:0019808">
    <property type="term" value="F:polyamine binding"/>
    <property type="evidence" value="ECO:0007669"/>
    <property type="project" value="InterPro"/>
</dbReference>
<keyword evidence="3" id="KW-0732">Signal</keyword>
<sequence length="371" mass="42526">MINRTYIFIASICLIFFAGLYYSVFLLHKQTTSKHTQLTIYTWMDFIPPELQKKFEDKTGIKLHIDYIDSDEGLEAKLLTGKAEYDIVYPSTPYVFRHMKLGLYAPLSLEKIPNIQYVDKDFLNDFKTGSTLYSIPYLWGTSGFAYNTQTFNSIFPNETIDSWAYVFDPKKLKKIAKKGVSSTSCGNELFCAIGFWQNFRPQVSTLKTIDIITQIANQARPYWRVFLSSESAIQALGSGEVAIAFMWNGDALMAQQLGALHNKKIQYVIPKEGSLKWIDELAIPHNAPNYEAAHTLINFLLEPEHMALVTNYVRFANTCAKSKNFIRPDILENKIIYPDESVMKTLAIDTHANPQLERTINRHFFKILVGY</sequence>
<evidence type="ECO:0000256" key="5">
    <source>
        <dbReference type="PIRNR" id="PIRNR019574"/>
    </source>
</evidence>
<evidence type="ECO:0000256" key="6">
    <source>
        <dbReference type="SAM" id="Phobius"/>
    </source>
</evidence>
<dbReference type="PANTHER" id="PTHR30222">
    <property type="entry name" value="SPERMIDINE/PUTRESCINE-BINDING PERIPLASMIC PROTEIN"/>
    <property type="match status" value="1"/>
</dbReference>
<keyword evidence="6" id="KW-0812">Transmembrane</keyword>